<name>A0A7C4HBU6_STAMA</name>
<accession>A0A7C4HBU6</accession>
<protein>
    <submittedName>
        <fullName evidence="2">SagB/ThcOx family dehydrogenase</fullName>
    </submittedName>
</protein>
<dbReference type="EMBL" id="DTBJ01000034">
    <property type="protein sequence ID" value="HGM58849.1"/>
    <property type="molecule type" value="Genomic_DNA"/>
</dbReference>
<dbReference type="Pfam" id="PF00881">
    <property type="entry name" value="Nitroreductase"/>
    <property type="match status" value="1"/>
</dbReference>
<proteinExistence type="predicted"/>
<gene>
    <name evidence="2" type="ORF">ENU14_04615</name>
</gene>
<dbReference type="InterPro" id="IPR020051">
    <property type="entry name" value="SagB-type_dehydrogenase"/>
</dbReference>
<dbReference type="Gene3D" id="3.40.109.10">
    <property type="entry name" value="NADH Oxidase"/>
    <property type="match status" value="1"/>
</dbReference>
<organism evidence="2">
    <name type="scientific">Staphylothermus marinus</name>
    <dbReference type="NCBI Taxonomy" id="2280"/>
    <lineage>
        <taxon>Archaea</taxon>
        <taxon>Thermoproteota</taxon>
        <taxon>Thermoprotei</taxon>
        <taxon>Desulfurococcales</taxon>
        <taxon>Desulfurococcaceae</taxon>
        <taxon>Staphylothermus</taxon>
    </lineage>
</organism>
<dbReference type="AlphaFoldDB" id="A0A7C4HBU6"/>
<sequence>MKRGFLILAVSLTTIAFITAYLIYTSLSVKTRHLERGYYVGGETILLPLPYVMSEMSVEESILNRKSIREWSSEAIGINQLSIILWCTYGVTEKIGDWYRRSVPSAGATYPLEIYVVIGERSVRVNETTYIDAGVYHYNPLTHSLNLVKRGDFRNDLYEAALKQEWVGKAPVSIVIFAVYERTTGRYGERGVRYVHLEAGHAGQNIYLCSTALGLGTVAIGAFHDSMVAEVVSAKAGEQPLYIFPIGVPAKPYSSSFDNVHRIIIENRR</sequence>
<evidence type="ECO:0000313" key="2">
    <source>
        <dbReference type="EMBL" id="HGM58849.1"/>
    </source>
</evidence>
<dbReference type="PANTHER" id="PTHR43745:SF2">
    <property type="entry name" value="NITROREDUCTASE MJ1384-RELATED"/>
    <property type="match status" value="1"/>
</dbReference>
<evidence type="ECO:0000259" key="1">
    <source>
        <dbReference type="Pfam" id="PF00881"/>
    </source>
</evidence>
<dbReference type="InterPro" id="IPR000415">
    <property type="entry name" value="Nitroreductase-like"/>
</dbReference>
<dbReference type="InterPro" id="IPR052544">
    <property type="entry name" value="Bacteriocin_Proc_Enz"/>
</dbReference>
<dbReference type="SUPFAM" id="SSF55469">
    <property type="entry name" value="FMN-dependent nitroreductase-like"/>
    <property type="match status" value="1"/>
</dbReference>
<dbReference type="NCBIfam" id="TIGR03605">
    <property type="entry name" value="antibiot_sagB"/>
    <property type="match status" value="1"/>
</dbReference>
<reference evidence="2" key="1">
    <citation type="journal article" date="2020" name="mSystems">
        <title>Genome- and Community-Level Interaction Insights into Carbon Utilization and Element Cycling Functions of Hydrothermarchaeota in Hydrothermal Sediment.</title>
        <authorList>
            <person name="Zhou Z."/>
            <person name="Liu Y."/>
            <person name="Xu W."/>
            <person name="Pan J."/>
            <person name="Luo Z.H."/>
            <person name="Li M."/>
        </authorList>
    </citation>
    <scope>NUCLEOTIDE SEQUENCE [LARGE SCALE GENOMIC DNA]</scope>
    <source>
        <strain evidence="2">SpSt-642</strain>
    </source>
</reference>
<feature type="domain" description="Nitroreductase" evidence="1">
    <location>
        <begin position="62"/>
        <end position="247"/>
    </location>
</feature>
<dbReference type="GO" id="GO:0016491">
    <property type="term" value="F:oxidoreductase activity"/>
    <property type="evidence" value="ECO:0007669"/>
    <property type="project" value="InterPro"/>
</dbReference>
<dbReference type="CDD" id="cd02142">
    <property type="entry name" value="McbC_SagB-like_oxidoreductase"/>
    <property type="match status" value="1"/>
</dbReference>
<comment type="caution">
    <text evidence="2">The sequence shown here is derived from an EMBL/GenBank/DDBJ whole genome shotgun (WGS) entry which is preliminary data.</text>
</comment>
<dbReference type="PANTHER" id="PTHR43745">
    <property type="entry name" value="NITROREDUCTASE MJ1384-RELATED"/>
    <property type="match status" value="1"/>
</dbReference>
<dbReference type="InterPro" id="IPR029479">
    <property type="entry name" value="Nitroreductase"/>
</dbReference>